<evidence type="ECO:0000256" key="1">
    <source>
        <dbReference type="ARBA" id="ARBA00001947"/>
    </source>
</evidence>
<dbReference type="GO" id="GO:0003939">
    <property type="term" value="F:L-iditol 2-dehydrogenase (NAD+) activity"/>
    <property type="evidence" value="ECO:0007669"/>
    <property type="project" value="TreeGrafter"/>
</dbReference>
<reference evidence="6 7" key="1">
    <citation type="submission" date="2019-05" db="EMBL/GenBank/DDBJ databases">
        <title>Another draft genome of Portunus trituberculatus and its Hox gene families provides insights of decapod evolution.</title>
        <authorList>
            <person name="Jeong J.-H."/>
            <person name="Song I."/>
            <person name="Kim S."/>
            <person name="Choi T."/>
            <person name="Kim D."/>
            <person name="Ryu S."/>
            <person name="Kim W."/>
        </authorList>
    </citation>
    <scope>NUCLEOTIDE SEQUENCE [LARGE SCALE GENOMIC DNA]</scope>
    <source>
        <tissue evidence="6">Muscle</tissue>
    </source>
</reference>
<evidence type="ECO:0000313" key="6">
    <source>
        <dbReference type="EMBL" id="MPC76215.1"/>
    </source>
</evidence>
<dbReference type="Gene3D" id="3.90.180.10">
    <property type="entry name" value="Medium-chain alcohol dehydrogenases, catalytic domain"/>
    <property type="match status" value="1"/>
</dbReference>
<keyword evidence="4" id="KW-0862">Zinc</keyword>
<accession>A0A5B7I243</accession>
<keyword evidence="5" id="KW-0560">Oxidoreductase</keyword>
<dbReference type="GO" id="GO:0046872">
    <property type="term" value="F:metal ion binding"/>
    <property type="evidence" value="ECO:0007669"/>
    <property type="project" value="UniProtKB-KW"/>
</dbReference>
<protein>
    <submittedName>
        <fullName evidence="6">Sorbitol dehydrogenase</fullName>
    </submittedName>
</protein>
<organism evidence="6 7">
    <name type="scientific">Portunus trituberculatus</name>
    <name type="common">Swimming crab</name>
    <name type="synonym">Neptunus trituberculatus</name>
    <dbReference type="NCBI Taxonomy" id="210409"/>
    <lineage>
        <taxon>Eukaryota</taxon>
        <taxon>Metazoa</taxon>
        <taxon>Ecdysozoa</taxon>
        <taxon>Arthropoda</taxon>
        <taxon>Crustacea</taxon>
        <taxon>Multicrustacea</taxon>
        <taxon>Malacostraca</taxon>
        <taxon>Eumalacostraca</taxon>
        <taxon>Eucarida</taxon>
        <taxon>Decapoda</taxon>
        <taxon>Pleocyemata</taxon>
        <taxon>Brachyura</taxon>
        <taxon>Eubrachyura</taxon>
        <taxon>Portunoidea</taxon>
        <taxon>Portunidae</taxon>
        <taxon>Portuninae</taxon>
        <taxon>Portunus</taxon>
    </lineage>
</organism>
<dbReference type="PANTHER" id="PTHR43161">
    <property type="entry name" value="SORBITOL DEHYDROGENASE"/>
    <property type="match status" value="1"/>
</dbReference>
<evidence type="ECO:0000256" key="5">
    <source>
        <dbReference type="ARBA" id="ARBA00023002"/>
    </source>
</evidence>
<dbReference type="Proteomes" id="UP000324222">
    <property type="component" value="Unassembled WGS sequence"/>
</dbReference>
<evidence type="ECO:0000256" key="4">
    <source>
        <dbReference type="ARBA" id="ARBA00022833"/>
    </source>
</evidence>
<name>A0A5B7I243_PORTR</name>
<dbReference type="PANTHER" id="PTHR43161:SF9">
    <property type="entry name" value="SORBITOL DEHYDROGENASE"/>
    <property type="match status" value="1"/>
</dbReference>
<sequence length="44" mass="4663">MIASGKINVKPLITHRFKLEESIKAFETAATGAGGAIKVMISCE</sequence>
<dbReference type="GO" id="GO:0006062">
    <property type="term" value="P:sorbitol catabolic process"/>
    <property type="evidence" value="ECO:0007669"/>
    <property type="project" value="TreeGrafter"/>
</dbReference>
<evidence type="ECO:0000256" key="2">
    <source>
        <dbReference type="ARBA" id="ARBA00008072"/>
    </source>
</evidence>
<keyword evidence="3" id="KW-0479">Metal-binding</keyword>
<evidence type="ECO:0000256" key="3">
    <source>
        <dbReference type="ARBA" id="ARBA00022723"/>
    </source>
</evidence>
<evidence type="ECO:0000313" key="7">
    <source>
        <dbReference type="Proteomes" id="UP000324222"/>
    </source>
</evidence>
<comment type="caution">
    <text evidence="6">The sequence shown here is derived from an EMBL/GenBank/DDBJ whole genome shotgun (WGS) entry which is preliminary data.</text>
</comment>
<dbReference type="EMBL" id="VSRR010042861">
    <property type="protein sequence ID" value="MPC76215.1"/>
    <property type="molecule type" value="Genomic_DNA"/>
</dbReference>
<dbReference type="AlphaFoldDB" id="A0A5B7I243"/>
<proteinExistence type="inferred from homology"/>
<gene>
    <name evidence="6" type="primary">Sord_2</name>
    <name evidence="6" type="ORF">E2C01_070622</name>
</gene>
<comment type="cofactor">
    <cofactor evidence="1">
        <name>Zn(2+)</name>
        <dbReference type="ChEBI" id="CHEBI:29105"/>
    </cofactor>
</comment>
<comment type="similarity">
    <text evidence="2">Belongs to the zinc-containing alcohol dehydrogenase family.</text>
</comment>
<keyword evidence="7" id="KW-1185">Reference proteome</keyword>